<gene>
    <name evidence="2" type="ORF">Tdes44962_MAKER07860</name>
</gene>
<name>A0A9W7SXT8_9PEZI</name>
<dbReference type="AlphaFoldDB" id="A0A9W7SXT8"/>
<dbReference type="SUPFAM" id="SSF54001">
    <property type="entry name" value="Cysteine proteinases"/>
    <property type="match status" value="1"/>
</dbReference>
<reference evidence="2 3" key="1">
    <citation type="journal article" date="2018" name="IMA Fungus">
        <title>IMA Genome-F 10: Nine draft genome sequences of Claviceps purpurea s.lat., including C. arundinis, C. humidiphila, and C. cf. spartinae, pseudomolecules for the pitch canker pathogen Fusarium circinatum, draft genome of Davidsoniella eucalypti, Grosmannia galeiformis, Quambalaria eucalypti, and Teratosphaeria destructans.</title>
        <authorList>
            <person name="Wingfield B.D."/>
            <person name="Liu M."/>
            <person name="Nguyen H.D."/>
            <person name="Lane F.A."/>
            <person name="Morgan S.W."/>
            <person name="De Vos L."/>
            <person name="Wilken P.M."/>
            <person name="Duong T.A."/>
            <person name="Aylward J."/>
            <person name="Coetzee M.P."/>
            <person name="Dadej K."/>
            <person name="De Beer Z.W."/>
            <person name="Findlay W."/>
            <person name="Havenga M."/>
            <person name="Kolarik M."/>
            <person name="Menzies J.G."/>
            <person name="Naidoo K."/>
            <person name="Pochopski O."/>
            <person name="Shoukouhi P."/>
            <person name="Santana Q.C."/>
            <person name="Seifert K.A."/>
            <person name="Soal N."/>
            <person name="Steenkamp E.T."/>
            <person name="Tatham C.T."/>
            <person name="van der Nest M.A."/>
            <person name="Wingfield M.J."/>
        </authorList>
    </citation>
    <scope>NUCLEOTIDE SEQUENCE [LARGE SCALE GENOMIC DNA]</scope>
    <source>
        <strain evidence="2">CMW44962</strain>
    </source>
</reference>
<reference evidence="2 3" key="2">
    <citation type="journal article" date="2021" name="Curr. Genet.">
        <title>Genetic response to nitrogen starvation in the aggressive Eucalyptus foliar pathogen Teratosphaeria destructans.</title>
        <authorList>
            <person name="Havenga M."/>
            <person name="Wingfield B.D."/>
            <person name="Wingfield M.J."/>
            <person name="Dreyer L.L."/>
            <person name="Roets F."/>
            <person name="Aylward J."/>
        </authorList>
    </citation>
    <scope>NUCLEOTIDE SEQUENCE [LARGE SCALE GENOMIC DNA]</scope>
    <source>
        <strain evidence="2">CMW44962</strain>
    </source>
</reference>
<dbReference type="InterPro" id="IPR053710">
    <property type="entry name" value="Arylamine_NAT_domain_sf"/>
</dbReference>
<dbReference type="PANTHER" id="PTHR11786">
    <property type="entry name" value="N-HYDROXYARYLAMINE O-ACETYLTRANSFERASE"/>
    <property type="match status" value="1"/>
</dbReference>
<evidence type="ECO:0000313" key="3">
    <source>
        <dbReference type="Proteomes" id="UP001138500"/>
    </source>
</evidence>
<accession>A0A9W7SXT8</accession>
<evidence type="ECO:0000256" key="1">
    <source>
        <dbReference type="ARBA" id="ARBA00006547"/>
    </source>
</evidence>
<evidence type="ECO:0000313" key="2">
    <source>
        <dbReference type="EMBL" id="KAH9841194.1"/>
    </source>
</evidence>
<comment type="caution">
    <text evidence="2">The sequence shown here is derived from an EMBL/GenBank/DDBJ whole genome shotgun (WGS) entry which is preliminary data.</text>
</comment>
<protein>
    <submittedName>
        <fullName evidence="2">Arylamine n-acetyltransferase 1</fullName>
    </submittedName>
</protein>
<dbReference type="PANTHER" id="PTHR11786:SF0">
    <property type="entry name" value="ARYLAMINE N-ACETYLTRANSFERASE 4-RELATED"/>
    <property type="match status" value="1"/>
</dbReference>
<sequence>MAHLPKGQSVRDARYRFSSAQIRQYYERIDLPTKYRYEPGEFSKEVVKQRDGHGFLNALQRHTLAHVPFENLELHYSSHHSCSVNADNLFERIVGSGKGRGAYCIASNIFFGTILRSLGYHVMSVGARINTYNQHNGEDSTNACFGGWSHMINIVTIRGERFVVDVGFGVGGPTIPIPLKEDEEVLSLPPNGYIRVRKGAIPEAEHPNIKMWILERRSGQDGTWTPLYCFEDSICFLPPDFEVMTYWTSTSRKSFYTYRIITSKYIIDEAKEVVIGDVALYDDHVVRRIRGRPDQEIELKTEGDRVEALEKFIGIRLTDAEKAGITGMVTELPLEDSEFGE</sequence>
<dbReference type="InterPro" id="IPR001447">
    <property type="entry name" value="Arylamine_N-AcTrfase"/>
</dbReference>
<dbReference type="Proteomes" id="UP001138500">
    <property type="component" value="Unassembled WGS sequence"/>
</dbReference>
<dbReference type="InterPro" id="IPR038765">
    <property type="entry name" value="Papain-like_cys_pep_sf"/>
</dbReference>
<dbReference type="Pfam" id="PF00797">
    <property type="entry name" value="Acetyltransf_2"/>
    <property type="match status" value="1"/>
</dbReference>
<organism evidence="2 3">
    <name type="scientific">Teratosphaeria destructans</name>
    <dbReference type="NCBI Taxonomy" id="418781"/>
    <lineage>
        <taxon>Eukaryota</taxon>
        <taxon>Fungi</taxon>
        <taxon>Dikarya</taxon>
        <taxon>Ascomycota</taxon>
        <taxon>Pezizomycotina</taxon>
        <taxon>Dothideomycetes</taxon>
        <taxon>Dothideomycetidae</taxon>
        <taxon>Mycosphaerellales</taxon>
        <taxon>Teratosphaeriaceae</taxon>
        <taxon>Teratosphaeria</taxon>
    </lineage>
</organism>
<dbReference type="GO" id="GO:0016407">
    <property type="term" value="F:acetyltransferase activity"/>
    <property type="evidence" value="ECO:0007669"/>
    <property type="project" value="InterPro"/>
</dbReference>
<dbReference type="Gene3D" id="3.30.2140.20">
    <property type="match status" value="1"/>
</dbReference>
<proteinExistence type="inferred from homology"/>
<comment type="similarity">
    <text evidence="1">Belongs to the arylamine N-acetyltransferase family.</text>
</comment>
<dbReference type="OrthoDB" id="10260017at2759"/>
<keyword evidence="3" id="KW-1185">Reference proteome</keyword>
<dbReference type="EMBL" id="RIBY02000535">
    <property type="protein sequence ID" value="KAH9841194.1"/>
    <property type="molecule type" value="Genomic_DNA"/>
</dbReference>